<proteinExistence type="predicted"/>
<sequence length="162" mass="18108">MTFPPKFFTSLSARAEALYAEVTKHWFDIQLHHDIGYVQHAEAIKGSMAKAGRAKVKAYFEGNVVDLGSKYSLEDLTAIFYPRGGGKTTFNFPAGRKLRIMGCATKEDPANPIEFIRQGEPCFIVGKDGNTTDLTVGLYAGLVFLAQIKKRFPDADFYRDTW</sequence>
<gene>
    <name evidence="1" type="ORF">DXG03_009186</name>
</gene>
<accession>A0A9P7G539</accession>
<keyword evidence="2" id="KW-1185">Reference proteome</keyword>
<dbReference type="AlphaFoldDB" id="A0A9P7G539"/>
<dbReference type="Proteomes" id="UP000775547">
    <property type="component" value="Unassembled WGS sequence"/>
</dbReference>
<reference evidence="1" key="2">
    <citation type="submission" date="2021-10" db="EMBL/GenBank/DDBJ databases">
        <title>Phylogenomics reveals ancestral predisposition of the termite-cultivated fungus Termitomyces towards a domesticated lifestyle.</title>
        <authorList>
            <person name="Auxier B."/>
            <person name="Grum-Grzhimaylo A."/>
            <person name="Cardenas M.E."/>
            <person name="Lodge J.D."/>
            <person name="Laessoe T."/>
            <person name="Pedersen O."/>
            <person name="Smith M.E."/>
            <person name="Kuyper T.W."/>
            <person name="Franco-Molano E.A."/>
            <person name="Baroni T.J."/>
            <person name="Aanen D.K."/>
        </authorList>
    </citation>
    <scope>NUCLEOTIDE SEQUENCE</scope>
    <source>
        <strain evidence="1">AP01</strain>
        <tissue evidence="1">Mycelium</tissue>
    </source>
</reference>
<evidence type="ECO:0000313" key="2">
    <source>
        <dbReference type="Proteomes" id="UP000775547"/>
    </source>
</evidence>
<comment type="caution">
    <text evidence="1">The sequence shown here is derived from an EMBL/GenBank/DDBJ whole genome shotgun (WGS) entry which is preliminary data.</text>
</comment>
<organism evidence="1 2">
    <name type="scientific">Asterophora parasitica</name>
    <dbReference type="NCBI Taxonomy" id="117018"/>
    <lineage>
        <taxon>Eukaryota</taxon>
        <taxon>Fungi</taxon>
        <taxon>Dikarya</taxon>
        <taxon>Basidiomycota</taxon>
        <taxon>Agaricomycotina</taxon>
        <taxon>Agaricomycetes</taxon>
        <taxon>Agaricomycetidae</taxon>
        <taxon>Agaricales</taxon>
        <taxon>Tricholomatineae</taxon>
        <taxon>Lyophyllaceae</taxon>
        <taxon>Asterophora</taxon>
    </lineage>
</organism>
<evidence type="ECO:0000313" key="1">
    <source>
        <dbReference type="EMBL" id="KAG5644034.1"/>
    </source>
</evidence>
<reference evidence="1" key="1">
    <citation type="submission" date="2020-07" db="EMBL/GenBank/DDBJ databases">
        <authorList>
            <person name="Nieuwenhuis M."/>
            <person name="Van De Peppel L.J.J."/>
        </authorList>
    </citation>
    <scope>NUCLEOTIDE SEQUENCE</scope>
    <source>
        <strain evidence="1">AP01</strain>
        <tissue evidence="1">Mycelium</tissue>
    </source>
</reference>
<name>A0A9P7G539_9AGAR</name>
<dbReference type="OrthoDB" id="5424209at2759"/>
<dbReference type="EMBL" id="JABCKV010000085">
    <property type="protein sequence ID" value="KAG5644034.1"/>
    <property type="molecule type" value="Genomic_DNA"/>
</dbReference>
<protein>
    <submittedName>
        <fullName evidence="1">Uncharacterized protein</fullName>
    </submittedName>
</protein>